<dbReference type="EMBL" id="QLMJ01000002">
    <property type="protein sequence ID" value="RAK42677.1"/>
    <property type="molecule type" value="Genomic_DNA"/>
</dbReference>
<sequence>MTNENLAIAPIAAAVAVRPAGAHLDEMMARIGVDGLAAAFASPALLARVDQHAAAVRDALADAGRELDAEGLASYARAITAGAVRMGRTIPAVGEAPMTAAGWVGAEWTLQRLLGVCLLAVEAGLL</sequence>
<comment type="caution">
    <text evidence="1">The sequence shown here is derived from an EMBL/GenBank/DDBJ whole genome shotgun (WGS) entry which is preliminary data.</text>
</comment>
<dbReference type="Proteomes" id="UP000249341">
    <property type="component" value="Unassembled WGS sequence"/>
</dbReference>
<evidence type="ECO:0000313" key="1">
    <source>
        <dbReference type="EMBL" id="RAK42677.1"/>
    </source>
</evidence>
<dbReference type="InterPro" id="IPR045647">
    <property type="entry name" value="DUF6401"/>
</dbReference>
<protein>
    <submittedName>
        <fullName evidence="1">Uncharacterized protein</fullName>
    </submittedName>
</protein>
<dbReference type="AlphaFoldDB" id="A0A327ZI99"/>
<gene>
    <name evidence="1" type="ORF">B0I29_102502</name>
</gene>
<name>A0A327ZI99_9ACTN</name>
<dbReference type="Pfam" id="PF19939">
    <property type="entry name" value="DUF6401"/>
    <property type="match status" value="1"/>
</dbReference>
<evidence type="ECO:0000313" key="2">
    <source>
        <dbReference type="Proteomes" id="UP000249341"/>
    </source>
</evidence>
<dbReference type="RefSeq" id="WP_111647811.1">
    <property type="nucleotide sequence ID" value="NZ_JACHWI010000003.1"/>
</dbReference>
<organism evidence="1 2">
    <name type="scientific">Actinoplanes lutulentus</name>
    <dbReference type="NCBI Taxonomy" id="1287878"/>
    <lineage>
        <taxon>Bacteria</taxon>
        <taxon>Bacillati</taxon>
        <taxon>Actinomycetota</taxon>
        <taxon>Actinomycetes</taxon>
        <taxon>Micromonosporales</taxon>
        <taxon>Micromonosporaceae</taxon>
        <taxon>Actinoplanes</taxon>
    </lineage>
</organism>
<accession>A0A327ZI99</accession>
<dbReference type="OrthoDB" id="3831302at2"/>
<keyword evidence="2" id="KW-1185">Reference proteome</keyword>
<reference evidence="1 2" key="1">
    <citation type="submission" date="2018-06" db="EMBL/GenBank/DDBJ databases">
        <title>Genomic Encyclopedia of Type Strains, Phase III (KMG-III): the genomes of soil and plant-associated and newly described type strains.</title>
        <authorList>
            <person name="Whitman W."/>
        </authorList>
    </citation>
    <scope>NUCLEOTIDE SEQUENCE [LARGE SCALE GENOMIC DNA]</scope>
    <source>
        <strain evidence="1 2">CGMCC 4.7090</strain>
    </source>
</reference>
<proteinExistence type="predicted"/>